<dbReference type="GO" id="GO:0022857">
    <property type="term" value="F:transmembrane transporter activity"/>
    <property type="evidence" value="ECO:0007669"/>
    <property type="project" value="InterPro"/>
</dbReference>
<evidence type="ECO:0000313" key="9">
    <source>
        <dbReference type="EMBL" id="SCL15466.1"/>
    </source>
</evidence>
<accession>A0A1C6RES1</accession>
<organism evidence="9 10">
    <name type="scientific">Micromonospora inyonensis</name>
    <dbReference type="NCBI Taxonomy" id="47866"/>
    <lineage>
        <taxon>Bacteria</taxon>
        <taxon>Bacillati</taxon>
        <taxon>Actinomycetota</taxon>
        <taxon>Actinomycetes</taxon>
        <taxon>Micromonosporales</taxon>
        <taxon>Micromonosporaceae</taxon>
        <taxon>Micromonospora</taxon>
    </lineage>
</organism>
<dbReference type="Proteomes" id="UP000198906">
    <property type="component" value="Unassembled WGS sequence"/>
</dbReference>
<feature type="transmembrane region" description="Helical" evidence="8">
    <location>
        <begin position="260"/>
        <end position="281"/>
    </location>
</feature>
<dbReference type="InterPro" id="IPR036259">
    <property type="entry name" value="MFS_trans_sf"/>
</dbReference>
<proteinExistence type="predicted"/>
<feature type="region of interest" description="Disordered" evidence="7">
    <location>
        <begin position="191"/>
        <end position="216"/>
    </location>
</feature>
<feature type="transmembrane region" description="Helical" evidence="8">
    <location>
        <begin position="355"/>
        <end position="375"/>
    </location>
</feature>
<dbReference type="PANTHER" id="PTHR23517">
    <property type="entry name" value="RESISTANCE PROTEIN MDTM, PUTATIVE-RELATED-RELATED"/>
    <property type="match status" value="1"/>
</dbReference>
<dbReference type="STRING" id="47866.GA0074694_1229"/>
<dbReference type="InterPro" id="IPR050171">
    <property type="entry name" value="MFS_Transporters"/>
</dbReference>
<feature type="transmembrane region" description="Helical" evidence="8">
    <location>
        <begin position="16"/>
        <end position="39"/>
    </location>
</feature>
<feature type="transmembrane region" description="Helical" evidence="8">
    <location>
        <begin position="45"/>
        <end position="69"/>
    </location>
</feature>
<dbReference type="Gene3D" id="1.20.1250.20">
    <property type="entry name" value="MFS general substrate transporter like domains"/>
    <property type="match status" value="1"/>
</dbReference>
<name>A0A1C6RES1_9ACTN</name>
<comment type="subcellular location">
    <subcellularLocation>
        <location evidence="1">Cell membrane</location>
        <topology evidence="1">Multi-pass membrane protein</topology>
    </subcellularLocation>
</comment>
<keyword evidence="5 8" id="KW-1133">Transmembrane helix</keyword>
<feature type="transmembrane region" description="Helical" evidence="8">
    <location>
        <begin position="316"/>
        <end position="334"/>
    </location>
</feature>
<gene>
    <name evidence="9" type="ORF">GA0074694_1229</name>
</gene>
<evidence type="ECO:0000256" key="3">
    <source>
        <dbReference type="ARBA" id="ARBA00022475"/>
    </source>
</evidence>
<reference evidence="10" key="1">
    <citation type="submission" date="2016-06" db="EMBL/GenBank/DDBJ databases">
        <authorList>
            <person name="Varghese N."/>
        </authorList>
    </citation>
    <scope>NUCLEOTIDE SEQUENCE [LARGE SCALE GENOMIC DNA]</scope>
    <source>
        <strain evidence="10">DSM 46123</strain>
    </source>
</reference>
<feature type="region of interest" description="Disordered" evidence="7">
    <location>
        <begin position="411"/>
        <end position="439"/>
    </location>
</feature>
<feature type="transmembrane region" description="Helical" evidence="8">
    <location>
        <begin position="163"/>
        <end position="182"/>
    </location>
</feature>
<dbReference type="PANTHER" id="PTHR23517:SF2">
    <property type="entry name" value="MULTIDRUG RESISTANCE PROTEIN MDTH"/>
    <property type="match status" value="1"/>
</dbReference>
<keyword evidence="4 8" id="KW-0812">Transmembrane</keyword>
<feature type="transmembrane region" description="Helical" evidence="8">
    <location>
        <begin position="381"/>
        <end position="403"/>
    </location>
</feature>
<dbReference type="RefSeq" id="WP_091453672.1">
    <property type="nucleotide sequence ID" value="NZ_FMHU01000001.1"/>
</dbReference>
<keyword evidence="2" id="KW-0813">Transport</keyword>
<keyword evidence="3" id="KW-1003">Cell membrane</keyword>
<protein>
    <submittedName>
        <fullName evidence="9">Major Facilitator Superfamily protein</fullName>
    </submittedName>
</protein>
<evidence type="ECO:0000256" key="6">
    <source>
        <dbReference type="ARBA" id="ARBA00023136"/>
    </source>
</evidence>
<evidence type="ECO:0000256" key="5">
    <source>
        <dbReference type="ARBA" id="ARBA00022989"/>
    </source>
</evidence>
<dbReference type="InterPro" id="IPR011701">
    <property type="entry name" value="MFS"/>
</dbReference>
<evidence type="ECO:0000256" key="1">
    <source>
        <dbReference type="ARBA" id="ARBA00004651"/>
    </source>
</evidence>
<evidence type="ECO:0000256" key="2">
    <source>
        <dbReference type="ARBA" id="ARBA00022448"/>
    </source>
</evidence>
<feature type="transmembrane region" description="Helical" evidence="8">
    <location>
        <begin position="138"/>
        <end position="157"/>
    </location>
</feature>
<keyword evidence="6 8" id="KW-0472">Membrane</keyword>
<dbReference type="EMBL" id="FMHU01000001">
    <property type="protein sequence ID" value="SCL15466.1"/>
    <property type="molecule type" value="Genomic_DNA"/>
</dbReference>
<evidence type="ECO:0000256" key="4">
    <source>
        <dbReference type="ARBA" id="ARBA00022692"/>
    </source>
</evidence>
<dbReference type="GO" id="GO:0005886">
    <property type="term" value="C:plasma membrane"/>
    <property type="evidence" value="ECO:0007669"/>
    <property type="project" value="UniProtKB-SubCell"/>
</dbReference>
<feature type="transmembrane region" description="Helical" evidence="8">
    <location>
        <begin position="230"/>
        <end position="254"/>
    </location>
</feature>
<evidence type="ECO:0000313" key="10">
    <source>
        <dbReference type="Proteomes" id="UP000198906"/>
    </source>
</evidence>
<dbReference type="AlphaFoldDB" id="A0A1C6RES1"/>
<evidence type="ECO:0000256" key="7">
    <source>
        <dbReference type="SAM" id="MobiDB-lite"/>
    </source>
</evidence>
<feature type="transmembrane region" description="Helical" evidence="8">
    <location>
        <begin position="105"/>
        <end position="126"/>
    </location>
</feature>
<dbReference type="Pfam" id="PF07690">
    <property type="entry name" value="MFS_1"/>
    <property type="match status" value="1"/>
</dbReference>
<keyword evidence="10" id="KW-1185">Reference proteome</keyword>
<dbReference type="PRINTS" id="PR01035">
    <property type="entry name" value="TCRTETA"/>
</dbReference>
<evidence type="ECO:0000256" key="8">
    <source>
        <dbReference type="SAM" id="Phobius"/>
    </source>
</evidence>
<dbReference type="SUPFAM" id="SSF103473">
    <property type="entry name" value="MFS general substrate transporter"/>
    <property type="match status" value="1"/>
</dbReference>
<dbReference type="InterPro" id="IPR001958">
    <property type="entry name" value="Tet-R_TetA/multi-R_MdtG-like"/>
</dbReference>
<sequence>MSRLPGLGAFTVPQRFLLASSFLIPLASFAVLPFMSVLLHQRLGLGLPLVGVVLAVASLIQFAGGIVGAAVAERVGLRRTMLLALVVRTVGFAGFVPGLRWPAVAVVALGLTSCGAALYLPANKAYLIHRADPQRRPMLLAASGSAFNAGIALGPLAAGPFVMTASTTLFALVTGLFVVVAAGHFRLPPEPPGGDAGDVPDGGDAEPADGTTRAGARVERPRRVLDGLPVLPFAITALSLYLFMFFQHFLAVYAVPRTSATWYGVVLMAYSAAVVVLQPALSNWIGRLRYPQAMRVGFATIGTGMAVLAVAHPAALLAGALLICLGEIVLFLKNDLVALEMSDRSPAVVFGQQRLAAGIGALVSGVVGGIGYQYLDRLGNAGWFWLAVAAQCLLLPPLVIVLARWLQGTRPPPGPPARSPGHGAPRATASVGGGPPQSG</sequence>